<dbReference type="Pfam" id="PF00756">
    <property type="entry name" value="Esterase"/>
    <property type="match status" value="1"/>
</dbReference>
<dbReference type="InterPro" id="IPR050583">
    <property type="entry name" value="Mycobacterial_A85_antigen"/>
</dbReference>
<dbReference type="RefSeq" id="WP_200973018.1">
    <property type="nucleotide sequence ID" value="NZ_CP065592.1"/>
</dbReference>
<keyword evidence="3" id="KW-1185">Reference proteome</keyword>
<keyword evidence="1" id="KW-0732">Signal</keyword>
<dbReference type="SUPFAM" id="SSF53474">
    <property type="entry name" value="alpha/beta-Hydrolases"/>
    <property type="match status" value="1"/>
</dbReference>
<accession>A0A7T2GLN4</accession>
<sequence>MIRAFAVLSACLIAMAMPQPGAAAPWGPGQLNHYRAYPSRFAAPRDVSVWLPPGYDRGGAPYAVLYAHDGQNLFDPSTGYGGKEWGLDETAARLIAEGKVRPFIIVGIWNTPKRMQEYLPGRAYAGIPSIYRKDIEAYYGGPALADGYLRFIAEELKPFIDRHYNTAPGRESTFVMGSSMGGIVSLAAIAHYPQIFGGAASLSTHWPMRYGGPDMAVTRAEIAASMNSAEAYLRAALPRPGRHRLYIDSGAELDLPDYAAYQKRIDAMLKSRGWTDGKDWLSRAYPGMPHNEDAWRARVDVPLQFLLGKETAGAQGKR</sequence>
<dbReference type="InterPro" id="IPR029058">
    <property type="entry name" value="AB_hydrolase_fold"/>
</dbReference>
<gene>
    <name evidence="2" type="ORF">IC614_06255</name>
</gene>
<protein>
    <submittedName>
        <fullName evidence="2">Esterase family protein</fullName>
    </submittedName>
</protein>
<dbReference type="PANTHER" id="PTHR48098:SF6">
    <property type="entry name" value="FERRI-BACILLIBACTIN ESTERASE BESA"/>
    <property type="match status" value="1"/>
</dbReference>
<evidence type="ECO:0000313" key="3">
    <source>
        <dbReference type="Proteomes" id="UP000594873"/>
    </source>
</evidence>
<dbReference type="AlphaFoldDB" id="A0A7T2GLN4"/>
<organism evidence="2 3">
    <name type="scientific">Allosphingosinicella flava</name>
    <dbReference type="NCBI Taxonomy" id="2771430"/>
    <lineage>
        <taxon>Bacteria</taxon>
        <taxon>Pseudomonadati</taxon>
        <taxon>Pseudomonadota</taxon>
        <taxon>Alphaproteobacteria</taxon>
        <taxon>Sphingomonadales</taxon>
        <taxon>Sphingomonadaceae</taxon>
        <taxon>Allosphingosinicella</taxon>
    </lineage>
</organism>
<proteinExistence type="predicted"/>
<name>A0A7T2GLN4_9SPHN</name>
<dbReference type="KEGG" id="sflv:IC614_06255"/>
<feature type="chain" id="PRO_5032362340" evidence="1">
    <location>
        <begin position="24"/>
        <end position="318"/>
    </location>
</feature>
<dbReference type="PANTHER" id="PTHR48098">
    <property type="entry name" value="ENTEROCHELIN ESTERASE-RELATED"/>
    <property type="match status" value="1"/>
</dbReference>
<evidence type="ECO:0000313" key="2">
    <source>
        <dbReference type="EMBL" id="QPQ56158.1"/>
    </source>
</evidence>
<evidence type="ECO:0000256" key="1">
    <source>
        <dbReference type="SAM" id="SignalP"/>
    </source>
</evidence>
<reference evidence="2 3" key="1">
    <citation type="submission" date="2020-11" db="EMBL/GenBank/DDBJ databases">
        <title>Genome seq and assembly of Sphingosinicella sp.</title>
        <authorList>
            <person name="Chhetri G."/>
        </authorList>
    </citation>
    <scope>NUCLEOTIDE SEQUENCE [LARGE SCALE GENOMIC DNA]</scope>
    <source>
        <strain evidence="2 3">UDD2</strain>
    </source>
</reference>
<dbReference type="Gene3D" id="3.40.50.1820">
    <property type="entry name" value="alpha/beta hydrolase"/>
    <property type="match status" value="1"/>
</dbReference>
<dbReference type="Proteomes" id="UP000594873">
    <property type="component" value="Chromosome"/>
</dbReference>
<dbReference type="InterPro" id="IPR000801">
    <property type="entry name" value="Esterase-like"/>
</dbReference>
<feature type="signal peptide" evidence="1">
    <location>
        <begin position="1"/>
        <end position="23"/>
    </location>
</feature>
<dbReference type="EMBL" id="CP065592">
    <property type="protein sequence ID" value="QPQ56158.1"/>
    <property type="molecule type" value="Genomic_DNA"/>
</dbReference>